<dbReference type="Pfam" id="PF00149">
    <property type="entry name" value="Metallophos"/>
    <property type="match status" value="1"/>
</dbReference>
<name>A0A1H8IKR9_9BURK</name>
<reference evidence="2 3" key="1">
    <citation type="submission" date="2016-10" db="EMBL/GenBank/DDBJ databases">
        <authorList>
            <person name="de Groot N.N."/>
        </authorList>
    </citation>
    <scope>NUCLEOTIDE SEQUENCE [LARGE SCALE GENOMIC DNA]</scope>
    <source>
        <strain evidence="2 3">DSM 15123</strain>
    </source>
</reference>
<dbReference type="PANTHER" id="PTHR42850">
    <property type="entry name" value="METALLOPHOSPHOESTERASE"/>
    <property type="match status" value="1"/>
</dbReference>
<proteinExistence type="predicted"/>
<dbReference type="EMBL" id="FOCW01000004">
    <property type="protein sequence ID" value="SEN68726.1"/>
    <property type="molecule type" value="Genomic_DNA"/>
</dbReference>
<dbReference type="InterPro" id="IPR004843">
    <property type="entry name" value="Calcineurin-like_PHP"/>
</dbReference>
<dbReference type="Gene3D" id="3.60.21.10">
    <property type="match status" value="1"/>
</dbReference>
<accession>A0A1H8IKR9</accession>
<dbReference type="InterPro" id="IPR050126">
    <property type="entry name" value="Ap4A_hydrolase"/>
</dbReference>
<dbReference type="PANTHER" id="PTHR42850:SF4">
    <property type="entry name" value="ZINC-DEPENDENT ENDOPOLYPHOSPHATASE"/>
    <property type="match status" value="1"/>
</dbReference>
<dbReference type="AlphaFoldDB" id="A0A1H8IKR9"/>
<dbReference type="SUPFAM" id="SSF56300">
    <property type="entry name" value="Metallo-dependent phosphatases"/>
    <property type="match status" value="1"/>
</dbReference>
<dbReference type="GO" id="GO:0016791">
    <property type="term" value="F:phosphatase activity"/>
    <property type="evidence" value="ECO:0007669"/>
    <property type="project" value="TreeGrafter"/>
</dbReference>
<dbReference type="InterPro" id="IPR029052">
    <property type="entry name" value="Metallo-depent_PP-like"/>
</dbReference>
<evidence type="ECO:0000313" key="2">
    <source>
        <dbReference type="EMBL" id="SEN68726.1"/>
    </source>
</evidence>
<keyword evidence="3" id="KW-1185">Reference proteome</keyword>
<evidence type="ECO:0000259" key="1">
    <source>
        <dbReference type="Pfam" id="PF00149"/>
    </source>
</evidence>
<organism evidence="2 3">
    <name type="scientific">Brachymonas denitrificans DSM 15123</name>
    <dbReference type="NCBI Taxonomy" id="1121117"/>
    <lineage>
        <taxon>Bacteria</taxon>
        <taxon>Pseudomonadati</taxon>
        <taxon>Pseudomonadota</taxon>
        <taxon>Betaproteobacteria</taxon>
        <taxon>Burkholderiales</taxon>
        <taxon>Comamonadaceae</taxon>
        <taxon>Brachymonas</taxon>
    </lineage>
</organism>
<protein>
    <submittedName>
        <fullName evidence="2">Serine/threonine protein phosphatase 1</fullName>
    </submittedName>
</protein>
<feature type="domain" description="Calcineurin-like phosphoesterase" evidence="1">
    <location>
        <begin position="42"/>
        <end position="138"/>
    </location>
</feature>
<sequence length="258" mass="29289">MDFMLHRSKPTSVWFTVTLYQAIPMQYRYVHHGRNLRGTDYAVGDIHGCFSALQRALDAIGFDPACDRLFALGDLVNRGPESGQVLDWLDKPWFHALCGNHDFMVWRDAEEDPYPHVDHRQHGGEWLGLLPANQRRLIGQRLRTLPVAAEVDTAAGPVGLLHAECPFDDWQHMREGALSQQDLHTCLWARTRFRTHDATLIQNIRAVAHGHMTIAQARKLGNRFYLDTGGWMPGHGHFTFLNLATLEWIVRDGAPALA</sequence>
<dbReference type="GO" id="GO:0005737">
    <property type="term" value="C:cytoplasm"/>
    <property type="evidence" value="ECO:0007669"/>
    <property type="project" value="TreeGrafter"/>
</dbReference>
<dbReference type="STRING" id="1121117.SAMN02745977_01786"/>
<gene>
    <name evidence="2" type="ORF">SAMN02745977_01786</name>
</gene>
<evidence type="ECO:0000313" key="3">
    <source>
        <dbReference type="Proteomes" id="UP000199531"/>
    </source>
</evidence>
<dbReference type="Proteomes" id="UP000199531">
    <property type="component" value="Unassembled WGS sequence"/>
</dbReference>